<protein>
    <submittedName>
        <fullName evidence="1">Uncharacterized protein</fullName>
    </submittedName>
</protein>
<dbReference type="Proteomes" id="UP001054945">
    <property type="component" value="Unassembled WGS sequence"/>
</dbReference>
<keyword evidence="2" id="KW-1185">Reference proteome</keyword>
<accession>A0AAV4XTT6</accession>
<dbReference type="EMBL" id="BPLR01000798">
    <property type="protein sequence ID" value="GIY97565.1"/>
    <property type="molecule type" value="Genomic_DNA"/>
</dbReference>
<comment type="caution">
    <text evidence="1">The sequence shown here is derived from an EMBL/GenBank/DDBJ whole genome shotgun (WGS) entry which is preliminary data.</text>
</comment>
<reference evidence="1 2" key="1">
    <citation type="submission" date="2021-06" db="EMBL/GenBank/DDBJ databases">
        <title>Caerostris extrusa draft genome.</title>
        <authorList>
            <person name="Kono N."/>
            <person name="Arakawa K."/>
        </authorList>
    </citation>
    <scope>NUCLEOTIDE SEQUENCE [LARGE SCALE GENOMIC DNA]</scope>
</reference>
<evidence type="ECO:0000313" key="2">
    <source>
        <dbReference type="Proteomes" id="UP001054945"/>
    </source>
</evidence>
<evidence type="ECO:0000313" key="1">
    <source>
        <dbReference type="EMBL" id="GIY97565.1"/>
    </source>
</evidence>
<sequence>MHARNIWKKHTLPPPFSLLPQIMTSVLIKPPKLLESDCLFHLSPLLAIKKFLISLKEHCISKEAGSGVCAMLYLKINLQEAKCWFEVIKNTPLKIVHTPNEKGNGAMVFTTFRVPSNLNCPRVNFKSPVLTLKILSPPPGVVKIGSYLQLYFPIWIIFDVIMLWIQRVCNGSHGQIWVTQDLASAGENGVVPLCPEDCRYRYNRLIRLQKEFFSGKTTDGLRQDGKARNLKTQMTSSNVLPAFWESIRVYDTYLMSDWRKRGYRPIALITVALQTSNTCFSSDDSVKQTNRIEFFRTKLQGVPDEVCVMSCHSMGTFPSYSFGVTRWEIGILQRSCADKSLHSVVVVVVVVVSLMEGGKRDKDNLQAIVSSCRSQTAVDKSWNVLRGPHFVPDSPRAVAVAMFRLLTGHYCLRAYLIHFNFI</sequence>
<dbReference type="AlphaFoldDB" id="A0AAV4XTT6"/>
<gene>
    <name evidence="1" type="ORF">CEXT_242551</name>
</gene>
<name>A0AAV4XTT6_CAEEX</name>
<proteinExistence type="predicted"/>
<organism evidence="1 2">
    <name type="scientific">Caerostris extrusa</name>
    <name type="common">Bark spider</name>
    <name type="synonym">Caerostris bankana</name>
    <dbReference type="NCBI Taxonomy" id="172846"/>
    <lineage>
        <taxon>Eukaryota</taxon>
        <taxon>Metazoa</taxon>
        <taxon>Ecdysozoa</taxon>
        <taxon>Arthropoda</taxon>
        <taxon>Chelicerata</taxon>
        <taxon>Arachnida</taxon>
        <taxon>Araneae</taxon>
        <taxon>Araneomorphae</taxon>
        <taxon>Entelegynae</taxon>
        <taxon>Araneoidea</taxon>
        <taxon>Araneidae</taxon>
        <taxon>Caerostris</taxon>
    </lineage>
</organism>